<feature type="transmembrane region" description="Helical" evidence="1">
    <location>
        <begin position="70"/>
        <end position="86"/>
    </location>
</feature>
<accession>A3XRK7</accession>
<feature type="transmembrane region" description="Helical" evidence="1">
    <location>
        <begin position="39"/>
        <end position="58"/>
    </location>
</feature>
<keyword evidence="3" id="KW-1185">Reference proteome</keyword>
<name>A3XRK7_LEEBM</name>
<gene>
    <name evidence="2" type="ORF">MED217_08250</name>
</gene>
<feature type="transmembrane region" description="Helical" evidence="1">
    <location>
        <begin position="12"/>
        <end position="33"/>
    </location>
</feature>
<keyword evidence="1" id="KW-0812">Transmembrane</keyword>
<dbReference type="EMBL" id="AANC01000013">
    <property type="protein sequence ID" value="EAQ47815.1"/>
    <property type="molecule type" value="Genomic_DNA"/>
</dbReference>
<dbReference type="AlphaFoldDB" id="A3XRK7"/>
<comment type="caution">
    <text evidence="2">The sequence shown here is derived from an EMBL/GenBank/DDBJ whole genome shotgun (WGS) entry which is preliminary data.</text>
</comment>
<dbReference type="Proteomes" id="UP000001601">
    <property type="component" value="Unassembled WGS sequence"/>
</dbReference>
<dbReference type="OrthoDB" id="9772058at2"/>
<keyword evidence="1" id="KW-0472">Membrane</keyword>
<proteinExistence type="predicted"/>
<keyword evidence="1" id="KW-1133">Transmembrane helix</keyword>
<evidence type="ECO:0000313" key="3">
    <source>
        <dbReference type="Proteomes" id="UP000001601"/>
    </source>
</evidence>
<evidence type="ECO:0000313" key="2">
    <source>
        <dbReference type="EMBL" id="EAQ47815.1"/>
    </source>
</evidence>
<reference evidence="2 3" key="1">
    <citation type="journal article" date="2007" name="Nature">
        <title>Light stimulates growth of proteorhodopsin-containing marine Flavobacteria.</title>
        <authorList>
            <person name="Gomez-Consarnau L."/>
            <person name="Gonzalez J.M."/>
            <person name="Coll-Llado M."/>
            <person name="Gourdon P."/>
            <person name="Pascher T."/>
            <person name="Neutze R."/>
            <person name="Pedros-Alio C."/>
            <person name="Pinhassi J."/>
        </authorList>
    </citation>
    <scope>NUCLEOTIDE SEQUENCE [LARGE SCALE GENOMIC DNA]</scope>
    <source>
        <strain evidence="2 3">MED217</strain>
    </source>
</reference>
<protein>
    <submittedName>
        <fullName evidence="2">Uncharacterized protein</fullName>
    </submittedName>
</protein>
<sequence>MNYRRIKRGYQLLAAIGITLSVLAFLFIDNILAHISARVLVFLAGSLCIPFFVLKAIYEQKYPVSKLRKRLGWAIAFLGFILSMFIDRLI</sequence>
<evidence type="ECO:0000256" key="1">
    <source>
        <dbReference type="SAM" id="Phobius"/>
    </source>
</evidence>
<dbReference type="RefSeq" id="WP_009780028.1">
    <property type="nucleotide sequence ID" value="NZ_CH672395.1"/>
</dbReference>
<dbReference type="STRING" id="398720.MED217_08250"/>
<organism evidence="2 3">
    <name type="scientific">Leeuwenhoekiella blandensis (strain CECT 7118 / CCUG 51940 / KCTC 22103 / MED217)</name>
    <name type="common">Flavobacterium sp. (strain MED217)</name>
    <dbReference type="NCBI Taxonomy" id="398720"/>
    <lineage>
        <taxon>Bacteria</taxon>
        <taxon>Pseudomonadati</taxon>
        <taxon>Bacteroidota</taxon>
        <taxon>Flavobacteriia</taxon>
        <taxon>Flavobacteriales</taxon>
        <taxon>Flavobacteriaceae</taxon>
        <taxon>Leeuwenhoekiella</taxon>
    </lineage>
</organism>
<dbReference type="HOGENOM" id="CLU_2437185_0_0_10"/>